<protein>
    <submittedName>
        <fullName evidence="1">Alkaline phosphatase family protein</fullName>
    </submittedName>
</protein>
<gene>
    <name evidence="1" type="ORF">F4Y60_04490</name>
</gene>
<accession>A0A6B0XXB8</accession>
<organism evidence="1">
    <name type="scientific">Boseongicola sp. SB0664_bin_43</name>
    <dbReference type="NCBI Taxonomy" id="2604844"/>
    <lineage>
        <taxon>Bacteria</taxon>
        <taxon>Pseudomonadati</taxon>
        <taxon>Pseudomonadota</taxon>
        <taxon>Alphaproteobacteria</taxon>
        <taxon>Rhodobacterales</taxon>
        <taxon>Paracoccaceae</taxon>
        <taxon>Boseongicola</taxon>
    </lineage>
</organism>
<reference evidence="1" key="1">
    <citation type="submission" date="2019-09" db="EMBL/GenBank/DDBJ databases">
        <title>Characterisation of the sponge microbiome using genome-centric metagenomics.</title>
        <authorList>
            <person name="Engelberts J.P."/>
            <person name="Robbins S.J."/>
            <person name="De Goeij J.M."/>
            <person name="Aranda M."/>
            <person name="Bell S.C."/>
            <person name="Webster N.S."/>
        </authorList>
    </citation>
    <scope>NUCLEOTIDE SEQUENCE</scope>
    <source>
        <strain evidence="1">SB0664_bin_43</strain>
    </source>
</reference>
<evidence type="ECO:0000313" key="1">
    <source>
        <dbReference type="EMBL" id="MXY33344.1"/>
    </source>
</evidence>
<proteinExistence type="predicted"/>
<dbReference type="EMBL" id="VXRY01000178">
    <property type="protein sequence ID" value="MXY33344.1"/>
    <property type="molecule type" value="Genomic_DNA"/>
</dbReference>
<sequence length="61" mass="6524">MTGASEARIVEALERIDGNLGRIADVLEEGGLNDIADAFTIIAMAVTGMEPELEDKDLPEH</sequence>
<dbReference type="AlphaFoldDB" id="A0A6B0XXB8"/>
<name>A0A6B0XXB8_9RHOB</name>
<comment type="caution">
    <text evidence="1">The sequence shown here is derived from an EMBL/GenBank/DDBJ whole genome shotgun (WGS) entry which is preliminary data.</text>
</comment>